<reference evidence="1" key="1">
    <citation type="submission" date="2016-01" db="EMBL/GenBank/DDBJ databases">
        <title>Reference transcriptome for the parasite Schistocephalus solidus: insights into the molecular evolution of parasitism.</title>
        <authorList>
            <person name="Hebert F.O."/>
            <person name="Grambauer S."/>
            <person name="Barber I."/>
            <person name="Landry C.R."/>
            <person name="Aubin-Horth N."/>
        </authorList>
    </citation>
    <scope>NUCLEOTIDE SEQUENCE</scope>
</reference>
<proteinExistence type="predicted"/>
<sequence length="143" mass="16524">MSLCLSVFLPTDQPLTRQQAIPLFYPYGEVHPPLDTYCPLPLPSRDLPHTFVRKRVTSPYRIDTAAWQRFWRSFPGTECRNLYFLFSLWGGLRSVSLSFLWQQNLIGSISQRGEAVNLCYRASFTLIRRLSTALKPIASTLWP</sequence>
<dbReference type="AlphaFoldDB" id="A0A0X3P0J3"/>
<dbReference type="EMBL" id="GEEE01017724">
    <property type="protein sequence ID" value="JAP45501.1"/>
    <property type="molecule type" value="Transcribed_RNA"/>
</dbReference>
<gene>
    <name evidence="1" type="ORF">TR119302</name>
</gene>
<name>A0A0X3P0J3_SCHSO</name>
<accession>A0A0X3P0J3</accession>
<evidence type="ECO:0000313" key="1">
    <source>
        <dbReference type="EMBL" id="JAP45501.1"/>
    </source>
</evidence>
<organism evidence="1">
    <name type="scientific">Schistocephalus solidus</name>
    <name type="common">Tapeworm</name>
    <dbReference type="NCBI Taxonomy" id="70667"/>
    <lineage>
        <taxon>Eukaryota</taxon>
        <taxon>Metazoa</taxon>
        <taxon>Spiralia</taxon>
        <taxon>Lophotrochozoa</taxon>
        <taxon>Platyhelminthes</taxon>
        <taxon>Cestoda</taxon>
        <taxon>Eucestoda</taxon>
        <taxon>Diphyllobothriidea</taxon>
        <taxon>Diphyllobothriidae</taxon>
        <taxon>Schistocephalus</taxon>
    </lineage>
</organism>
<protein>
    <submittedName>
        <fullName evidence="1">Uncharacterized protein</fullName>
    </submittedName>
</protein>